<evidence type="ECO:0000313" key="3">
    <source>
        <dbReference type="EMBL" id="QCT01761.1"/>
    </source>
</evidence>
<dbReference type="KEGG" id="palo:E6C60_1043"/>
<feature type="region of interest" description="Disordered" evidence="1">
    <location>
        <begin position="85"/>
        <end position="106"/>
    </location>
</feature>
<evidence type="ECO:0000313" key="4">
    <source>
        <dbReference type="Proteomes" id="UP000300879"/>
    </source>
</evidence>
<reference evidence="3 4" key="1">
    <citation type="submission" date="2019-05" db="EMBL/GenBank/DDBJ databases">
        <authorList>
            <person name="Chen C."/>
        </authorList>
    </citation>
    <scope>NUCLEOTIDE SEQUENCE [LARGE SCALE GENOMIC DNA]</scope>
    <source>
        <strain evidence="3 4">HB172198</strain>
    </source>
</reference>
<evidence type="ECO:0000259" key="2">
    <source>
        <dbReference type="Pfam" id="PF13529"/>
    </source>
</evidence>
<name>A0A4P8XK35_9BACL</name>
<sequence length="331" mass="36288">MKSSKVLKLVISSLIISGTGFYHVNAQENVMDYHHEENMTINNPGNESTGAVKDDLTLTPETEEYWRKQAEAKDMEIMLNNHSEENATPINTGKETGAMKDDPTLTPETEEYWKKQAEAKDKEILMTMPLIQSQLNGSIGIQAVYTVGVPNYQQETSYWCGPAAVRQTLAFHKNKSNSTQSLPSQTTLASLAGTSTDGSTTTGLAKALNNYNGTFGSFVYVAADITTAGSASAAFDLFKSRVTSPIINETYAPIVLLETVYLDRYSGRGIRHYNTVSGWNNTAGQLRLVDPHNNNQYLGTFWDPMGSGSSNGVFRAVYNADLNGTNKAMVY</sequence>
<accession>A0A4P8XK35</accession>
<proteinExistence type="predicted"/>
<dbReference type="EMBL" id="CP040396">
    <property type="protein sequence ID" value="QCT01761.1"/>
    <property type="molecule type" value="Genomic_DNA"/>
</dbReference>
<gene>
    <name evidence="3" type="ORF">E6C60_1043</name>
</gene>
<protein>
    <recommendedName>
        <fullName evidence="2">Peptidase C39-like domain-containing protein</fullName>
    </recommendedName>
</protein>
<dbReference type="RefSeq" id="WP_138224836.1">
    <property type="nucleotide sequence ID" value="NZ_CP040396.1"/>
</dbReference>
<dbReference type="InterPro" id="IPR039564">
    <property type="entry name" value="Peptidase_C39-like"/>
</dbReference>
<dbReference type="OrthoDB" id="2966913at2"/>
<keyword evidence="4" id="KW-1185">Reference proteome</keyword>
<organism evidence="3 4">
    <name type="scientific">Paenibacillus algicola</name>
    <dbReference type="NCBI Taxonomy" id="2565926"/>
    <lineage>
        <taxon>Bacteria</taxon>
        <taxon>Bacillati</taxon>
        <taxon>Bacillota</taxon>
        <taxon>Bacilli</taxon>
        <taxon>Bacillales</taxon>
        <taxon>Paenibacillaceae</taxon>
        <taxon>Paenibacillus</taxon>
    </lineage>
</organism>
<feature type="domain" description="Peptidase C39-like" evidence="2">
    <location>
        <begin position="148"/>
        <end position="292"/>
    </location>
</feature>
<evidence type="ECO:0000256" key="1">
    <source>
        <dbReference type="SAM" id="MobiDB-lite"/>
    </source>
</evidence>
<dbReference type="AlphaFoldDB" id="A0A4P8XK35"/>
<dbReference type="Proteomes" id="UP000300879">
    <property type="component" value="Chromosome"/>
</dbReference>
<dbReference type="Pfam" id="PF13529">
    <property type="entry name" value="Peptidase_C39_2"/>
    <property type="match status" value="1"/>
</dbReference>